<dbReference type="Proteomes" id="UP001153069">
    <property type="component" value="Unassembled WGS sequence"/>
</dbReference>
<proteinExistence type="predicted"/>
<feature type="signal peptide" evidence="1">
    <location>
        <begin position="1"/>
        <end position="23"/>
    </location>
</feature>
<keyword evidence="3" id="KW-1185">Reference proteome</keyword>
<feature type="chain" id="PRO_5040441986" evidence="1">
    <location>
        <begin position="24"/>
        <end position="74"/>
    </location>
</feature>
<protein>
    <submittedName>
        <fullName evidence="2">Uncharacterized protein</fullName>
    </submittedName>
</protein>
<dbReference type="AlphaFoldDB" id="A0A9N8E3J7"/>
<sequence length="74" mass="7849">MSKISQVFNVVLVLLCLLLNVSAQVRGAKGANPHPSNALPVKSNSDAAPYTDALNAQQNAARDLRTICRKGKSC</sequence>
<organism evidence="2 3">
    <name type="scientific">Seminavis robusta</name>
    <dbReference type="NCBI Taxonomy" id="568900"/>
    <lineage>
        <taxon>Eukaryota</taxon>
        <taxon>Sar</taxon>
        <taxon>Stramenopiles</taxon>
        <taxon>Ochrophyta</taxon>
        <taxon>Bacillariophyta</taxon>
        <taxon>Bacillariophyceae</taxon>
        <taxon>Bacillariophycidae</taxon>
        <taxon>Naviculales</taxon>
        <taxon>Naviculaceae</taxon>
        <taxon>Seminavis</taxon>
    </lineage>
</organism>
<comment type="caution">
    <text evidence="2">The sequence shown here is derived from an EMBL/GenBank/DDBJ whole genome shotgun (WGS) entry which is preliminary data.</text>
</comment>
<evidence type="ECO:0000313" key="2">
    <source>
        <dbReference type="EMBL" id="CAB9513952.1"/>
    </source>
</evidence>
<accession>A0A9N8E3J7</accession>
<dbReference type="EMBL" id="CAICTM010000622">
    <property type="protein sequence ID" value="CAB9513952.1"/>
    <property type="molecule type" value="Genomic_DNA"/>
</dbReference>
<gene>
    <name evidence="2" type="ORF">SEMRO_623_G177160.1</name>
</gene>
<reference evidence="2" key="1">
    <citation type="submission" date="2020-06" db="EMBL/GenBank/DDBJ databases">
        <authorList>
            <consortium name="Plant Systems Biology data submission"/>
        </authorList>
    </citation>
    <scope>NUCLEOTIDE SEQUENCE</scope>
    <source>
        <strain evidence="2">D6</strain>
    </source>
</reference>
<evidence type="ECO:0000256" key="1">
    <source>
        <dbReference type="SAM" id="SignalP"/>
    </source>
</evidence>
<keyword evidence="1" id="KW-0732">Signal</keyword>
<evidence type="ECO:0000313" key="3">
    <source>
        <dbReference type="Proteomes" id="UP001153069"/>
    </source>
</evidence>
<name>A0A9N8E3J7_9STRA</name>